<keyword evidence="7" id="KW-0862">Zinc</keyword>
<dbReference type="GO" id="GO:0005634">
    <property type="term" value="C:nucleus"/>
    <property type="evidence" value="ECO:0007669"/>
    <property type="project" value="UniProtKB-SubCell"/>
</dbReference>
<evidence type="ECO:0000256" key="12">
    <source>
        <dbReference type="PROSITE-ProRule" id="PRU00042"/>
    </source>
</evidence>
<dbReference type="InterPro" id="IPR036236">
    <property type="entry name" value="Znf_C2H2_sf"/>
</dbReference>
<dbReference type="PROSITE" id="PS00028">
    <property type="entry name" value="ZINC_FINGER_C2H2_1"/>
    <property type="match status" value="3"/>
</dbReference>
<dbReference type="FunFam" id="3.30.160.60:FF:002343">
    <property type="entry name" value="Zinc finger protein 33A"/>
    <property type="match status" value="1"/>
</dbReference>
<keyword evidence="9" id="KW-0238">DNA-binding</keyword>
<comment type="similarity">
    <text evidence="3">Belongs to the krueppel C2H2-type zinc-finger protein family.</text>
</comment>
<comment type="subcellular location">
    <subcellularLocation>
        <location evidence="2">Nucleus</location>
    </subcellularLocation>
</comment>
<protein>
    <recommendedName>
        <fullName evidence="14">C2H2-type domain-containing protein</fullName>
    </recommendedName>
</protein>
<evidence type="ECO:0000259" key="14">
    <source>
        <dbReference type="PROSITE" id="PS50157"/>
    </source>
</evidence>
<feature type="domain" description="C2H2-type" evidence="14">
    <location>
        <begin position="125"/>
        <end position="152"/>
    </location>
</feature>
<dbReference type="GO" id="GO:0008270">
    <property type="term" value="F:zinc ion binding"/>
    <property type="evidence" value="ECO:0007669"/>
    <property type="project" value="UniProtKB-KW"/>
</dbReference>
<keyword evidence="11" id="KW-0539">Nucleus</keyword>
<dbReference type="FunFam" id="3.30.160.60:FF:000295">
    <property type="entry name" value="zinc finger protein 19"/>
    <property type="match status" value="1"/>
</dbReference>
<evidence type="ECO:0000256" key="4">
    <source>
        <dbReference type="ARBA" id="ARBA00022723"/>
    </source>
</evidence>
<feature type="domain" description="C2H2-type" evidence="14">
    <location>
        <begin position="13"/>
        <end position="40"/>
    </location>
</feature>
<evidence type="ECO:0000256" key="11">
    <source>
        <dbReference type="ARBA" id="ARBA00023242"/>
    </source>
</evidence>
<dbReference type="GO" id="GO:0003677">
    <property type="term" value="F:DNA binding"/>
    <property type="evidence" value="ECO:0007669"/>
    <property type="project" value="UniProtKB-KW"/>
</dbReference>
<feature type="compositionally biased region" description="Low complexity" evidence="13">
    <location>
        <begin position="268"/>
        <end position="291"/>
    </location>
</feature>
<evidence type="ECO:0000256" key="3">
    <source>
        <dbReference type="ARBA" id="ARBA00006991"/>
    </source>
</evidence>
<keyword evidence="8" id="KW-0805">Transcription regulation</keyword>
<evidence type="ECO:0000256" key="8">
    <source>
        <dbReference type="ARBA" id="ARBA00023015"/>
    </source>
</evidence>
<evidence type="ECO:0000256" key="7">
    <source>
        <dbReference type="ARBA" id="ARBA00022833"/>
    </source>
</evidence>
<keyword evidence="5" id="KW-0677">Repeat</keyword>
<feature type="region of interest" description="Disordered" evidence="13">
    <location>
        <begin position="228"/>
        <end position="349"/>
    </location>
</feature>
<name>A0AB34H9M0_ESCRO</name>
<feature type="compositionally biased region" description="Low complexity" evidence="13">
    <location>
        <begin position="315"/>
        <end position="329"/>
    </location>
</feature>
<dbReference type="PROSITE" id="PS50157">
    <property type="entry name" value="ZINC_FINGER_C2H2_2"/>
    <property type="match status" value="6"/>
</dbReference>
<dbReference type="InterPro" id="IPR013087">
    <property type="entry name" value="Znf_C2H2_type"/>
</dbReference>
<feature type="domain" description="C2H2-type" evidence="14">
    <location>
        <begin position="97"/>
        <end position="124"/>
    </location>
</feature>
<dbReference type="EMBL" id="JAIQCJ010001812">
    <property type="protein sequence ID" value="KAJ8787339.1"/>
    <property type="molecule type" value="Genomic_DNA"/>
</dbReference>
<evidence type="ECO:0000256" key="9">
    <source>
        <dbReference type="ARBA" id="ARBA00023125"/>
    </source>
</evidence>
<evidence type="ECO:0000256" key="1">
    <source>
        <dbReference type="ARBA" id="ARBA00003767"/>
    </source>
</evidence>
<evidence type="ECO:0000313" key="15">
    <source>
        <dbReference type="EMBL" id="KAJ8787339.1"/>
    </source>
</evidence>
<sequence>MLENHLCQWENAHECTECGKAFLKKSWLNEHKRIHTGKKPHGCSVCGKTFSNKFKLIEHQRTHKGEKPYVCSECGKAFLRKFQLTEHQKTHMGNKPHVCSICGKAFYRKFKLTEHWRTRTEVNPYECTECGKAFCRKAELIIHQRNKRGEKTHKSGLIKHQRIHTGENPYGYSDCGNAFTTKTMLTVHQRTHTGERLYGCNESRCPSGRRGEGEVKRPRMHLWASDGRTQWPHRRSRCHTAASSHRRLLGTRNGAADTGESEPVPGSPAREALPEAAATCAASSRATGGAPEAEEGEAGRQREQEGVGMGGEAGTGAAHHAAALAPANGYEDAWSAERAGEKPGNGETS</sequence>
<organism evidence="15 16">
    <name type="scientific">Eschrichtius robustus</name>
    <name type="common">California gray whale</name>
    <name type="synonym">Eschrichtius gibbosus</name>
    <dbReference type="NCBI Taxonomy" id="9764"/>
    <lineage>
        <taxon>Eukaryota</taxon>
        <taxon>Metazoa</taxon>
        <taxon>Chordata</taxon>
        <taxon>Craniata</taxon>
        <taxon>Vertebrata</taxon>
        <taxon>Euteleostomi</taxon>
        <taxon>Mammalia</taxon>
        <taxon>Eutheria</taxon>
        <taxon>Laurasiatheria</taxon>
        <taxon>Artiodactyla</taxon>
        <taxon>Whippomorpha</taxon>
        <taxon>Cetacea</taxon>
        <taxon>Mysticeti</taxon>
        <taxon>Eschrichtiidae</taxon>
        <taxon>Eschrichtius</taxon>
    </lineage>
</organism>
<proteinExistence type="inferred from homology"/>
<dbReference type="AlphaFoldDB" id="A0AB34H9M0"/>
<evidence type="ECO:0000256" key="13">
    <source>
        <dbReference type="SAM" id="MobiDB-lite"/>
    </source>
</evidence>
<evidence type="ECO:0000256" key="10">
    <source>
        <dbReference type="ARBA" id="ARBA00023163"/>
    </source>
</evidence>
<feature type="compositionally biased region" description="Basic residues" evidence="13">
    <location>
        <begin position="231"/>
        <end position="249"/>
    </location>
</feature>
<dbReference type="Pfam" id="PF00096">
    <property type="entry name" value="zf-C2H2"/>
    <property type="match status" value="6"/>
</dbReference>
<keyword evidence="10" id="KW-0804">Transcription</keyword>
<dbReference type="FunFam" id="3.30.160.60:FF:000006">
    <property type="entry name" value="Zinc finger protein 184 (Kruppel-like)"/>
    <property type="match status" value="1"/>
</dbReference>
<keyword evidence="4" id="KW-0479">Metal-binding</keyword>
<dbReference type="Proteomes" id="UP001159641">
    <property type="component" value="Unassembled WGS sequence"/>
</dbReference>
<keyword evidence="6 12" id="KW-0863">Zinc-finger</keyword>
<comment type="caution">
    <text evidence="15">The sequence shown here is derived from an EMBL/GenBank/DDBJ whole genome shotgun (WGS) entry which is preliminary data.</text>
</comment>
<evidence type="ECO:0000256" key="5">
    <source>
        <dbReference type="ARBA" id="ARBA00022737"/>
    </source>
</evidence>
<dbReference type="InterPro" id="IPR050826">
    <property type="entry name" value="Krueppel_C2H2_ZnFinger"/>
</dbReference>
<evidence type="ECO:0000313" key="16">
    <source>
        <dbReference type="Proteomes" id="UP001159641"/>
    </source>
</evidence>
<comment type="function">
    <text evidence="1">May be involved in transcriptional regulation.</text>
</comment>
<reference evidence="15 16" key="1">
    <citation type="submission" date="2022-11" db="EMBL/GenBank/DDBJ databases">
        <title>Whole genome sequence of Eschrichtius robustus ER-17-0199.</title>
        <authorList>
            <person name="Bruniche-Olsen A."/>
            <person name="Black A.N."/>
            <person name="Fields C.J."/>
            <person name="Walden K."/>
            <person name="Dewoody J.A."/>
        </authorList>
    </citation>
    <scope>NUCLEOTIDE SEQUENCE [LARGE SCALE GENOMIC DNA]</scope>
    <source>
        <strain evidence="15">ER-17-0199</strain>
        <tissue evidence="15">Blubber</tissue>
    </source>
</reference>
<dbReference type="PANTHER" id="PTHR24377">
    <property type="entry name" value="IP01015P-RELATED"/>
    <property type="match status" value="1"/>
</dbReference>
<keyword evidence="16" id="KW-1185">Reference proteome</keyword>
<evidence type="ECO:0000256" key="6">
    <source>
        <dbReference type="ARBA" id="ARBA00022771"/>
    </source>
</evidence>
<feature type="domain" description="C2H2-type" evidence="14">
    <location>
        <begin position="41"/>
        <end position="68"/>
    </location>
</feature>
<accession>A0AB34H9M0</accession>
<dbReference type="SUPFAM" id="SSF57667">
    <property type="entry name" value="beta-beta-alpha zinc fingers"/>
    <property type="match status" value="4"/>
</dbReference>
<dbReference type="FunFam" id="3.30.160.60:FF:001882">
    <property type="entry name" value="Zinc finger protein 473"/>
    <property type="match status" value="1"/>
</dbReference>
<gene>
    <name evidence="15" type="ORF">J1605_005744</name>
</gene>
<dbReference type="FunFam" id="3.30.160.60:FF:001239">
    <property type="entry name" value="Zinc finger protein 615"/>
    <property type="match status" value="1"/>
</dbReference>
<feature type="domain" description="C2H2-type" evidence="14">
    <location>
        <begin position="170"/>
        <end position="197"/>
    </location>
</feature>
<dbReference type="SMART" id="SM00355">
    <property type="entry name" value="ZnF_C2H2"/>
    <property type="match status" value="6"/>
</dbReference>
<evidence type="ECO:0000256" key="2">
    <source>
        <dbReference type="ARBA" id="ARBA00004123"/>
    </source>
</evidence>
<feature type="domain" description="C2H2-type" evidence="14">
    <location>
        <begin position="69"/>
        <end position="96"/>
    </location>
</feature>
<dbReference type="Gene3D" id="3.30.160.60">
    <property type="entry name" value="Classic Zinc Finger"/>
    <property type="match status" value="7"/>
</dbReference>
<dbReference type="FunFam" id="3.30.160.60:FF:000145">
    <property type="entry name" value="Zinc finger protein 574"/>
    <property type="match status" value="1"/>
</dbReference>